<reference evidence="3 4" key="1">
    <citation type="journal article" date="2018" name="Front. Microbiol.">
        <title>Adaptation of the Freshwater Bloom-Forming Cyanobacterium Microcystis aeruginosa to Brackish Water Is Driven by Recent Horizontal Transfer of Sucrose Genes.</title>
        <authorList>
            <person name="Tanabe Y."/>
            <person name="Hodoki Y."/>
            <person name="Sano T."/>
            <person name="Tada K."/>
            <person name="Watanabe M.M."/>
        </authorList>
    </citation>
    <scope>NUCLEOTIDE SEQUENCE [LARGE SCALE GENOMIC DNA]</scope>
    <source>
        <strain evidence="3 4">Sj</strain>
    </source>
</reference>
<keyword evidence="1" id="KW-0732">Signal</keyword>
<gene>
    <name evidence="3" type="ORF">MSj_04113</name>
</gene>
<feature type="domain" description="Ice-binding protein C-terminal" evidence="2">
    <location>
        <begin position="215"/>
        <end position="238"/>
    </location>
</feature>
<evidence type="ECO:0000259" key="2">
    <source>
        <dbReference type="Pfam" id="PF07589"/>
    </source>
</evidence>
<accession>A0A2Z6UZC6</accession>
<organism evidence="3 4">
    <name type="scientific">Microcystis aeruginosa Sj</name>
    <dbReference type="NCBI Taxonomy" id="1979544"/>
    <lineage>
        <taxon>Bacteria</taxon>
        <taxon>Bacillati</taxon>
        <taxon>Cyanobacteriota</taxon>
        <taxon>Cyanophyceae</taxon>
        <taxon>Oscillatoriophycideae</taxon>
        <taxon>Chroococcales</taxon>
        <taxon>Microcystaceae</taxon>
        <taxon>Microcystis</taxon>
    </lineage>
</organism>
<dbReference type="EMBL" id="BDSG01000189">
    <property type="protein sequence ID" value="GBL12593.1"/>
    <property type="molecule type" value="Genomic_DNA"/>
</dbReference>
<dbReference type="AlphaFoldDB" id="A0A2Z6UZC6"/>
<protein>
    <recommendedName>
        <fullName evidence="2">Ice-binding protein C-terminal domain-containing protein</fullName>
    </recommendedName>
</protein>
<feature type="chain" id="PRO_5016321476" description="Ice-binding protein C-terminal domain-containing protein" evidence="1">
    <location>
        <begin position="31"/>
        <end position="243"/>
    </location>
</feature>
<feature type="signal peptide" evidence="1">
    <location>
        <begin position="1"/>
        <end position="30"/>
    </location>
</feature>
<proteinExistence type="predicted"/>
<dbReference type="InterPro" id="IPR013424">
    <property type="entry name" value="Ice-binding_C"/>
</dbReference>
<dbReference type="RefSeq" id="WP_110580649.1">
    <property type="nucleotide sequence ID" value="NZ_BDSG01000189.1"/>
</dbReference>
<evidence type="ECO:0000313" key="3">
    <source>
        <dbReference type="EMBL" id="GBL12593.1"/>
    </source>
</evidence>
<evidence type="ECO:0000256" key="1">
    <source>
        <dbReference type="SAM" id="SignalP"/>
    </source>
</evidence>
<dbReference type="Proteomes" id="UP000248272">
    <property type="component" value="Unassembled WGS sequence"/>
</dbReference>
<dbReference type="NCBIfam" id="TIGR02595">
    <property type="entry name" value="PEP_CTERM"/>
    <property type="match status" value="1"/>
</dbReference>
<name>A0A2Z6UZC6_MICAE</name>
<dbReference type="Pfam" id="PF07589">
    <property type="entry name" value="PEP-CTERM"/>
    <property type="match status" value="1"/>
</dbReference>
<evidence type="ECO:0000313" key="4">
    <source>
        <dbReference type="Proteomes" id="UP000248272"/>
    </source>
</evidence>
<sequence>MTKTQQILAKTGGGSLALLLSLSLGQQASATTLVSNLPPTTTESNGGEVSFERWLRSSFTTGSVSYGYTLNSVTLQFRQDTADANLFVRLYEDKEDEPGVLGDLITSFTNPGSISTTFPGGANTTFTLTTPQTLDANTAYWLVAGISSNSGGVYSWRGTNSANETGEPGWSIGDSDPYYALFSGNQGGNWNVFTGAKAFQFSVNGTVNTPPPTNIPEPGSVVALLGLGGLGLASRLKKLSTRA</sequence>
<dbReference type="NCBIfam" id="NF041539">
    <property type="entry name" value="choice_anch_R"/>
    <property type="match status" value="1"/>
</dbReference>
<comment type="caution">
    <text evidence="3">The sequence shown here is derived from an EMBL/GenBank/DDBJ whole genome shotgun (WGS) entry which is preliminary data.</text>
</comment>